<keyword evidence="4" id="KW-1185">Reference proteome</keyword>
<dbReference type="InterPro" id="IPR056594">
    <property type="entry name" value="AT5G49610-like_b-prop"/>
</dbReference>
<proteinExistence type="predicted"/>
<organism evidence="3 4">
    <name type="scientific">Eragrostis curvula</name>
    <name type="common">weeping love grass</name>
    <dbReference type="NCBI Taxonomy" id="38414"/>
    <lineage>
        <taxon>Eukaryota</taxon>
        <taxon>Viridiplantae</taxon>
        <taxon>Streptophyta</taxon>
        <taxon>Embryophyta</taxon>
        <taxon>Tracheophyta</taxon>
        <taxon>Spermatophyta</taxon>
        <taxon>Magnoliopsida</taxon>
        <taxon>Liliopsida</taxon>
        <taxon>Poales</taxon>
        <taxon>Poaceae</taxon>
        <taxon>PACMAD clade</taxon>
        <taxon>Chloridoideae</taxon>
        <taxon>Eragrostideae</taxon>
        <taxon>Eragrostidinae</taxon>
        <taxon>Eragrostis</taxon>
    </lineage>
</organism>
<evidence type="ECO:0000259" key="2">
    <source>
        <dbReference type="Pfam" id="PF23635"/>
    </source>
</evidence>
<dbReference type="Gene3D" id="1.20.1280.50">
    <property type="match status" value="1"/>
</dbReference>
<dbReference type="Proteomes" id="UP000324897">
    <property type="component" value="Unassembled WGS sequence"/>
</dbReference>
<name>A0A5J9T843_9POAL</name>
<gene>
    <name evidence="3" type="ORF">EJB05_47512</name>
</gene>
<dbReference type="EMBL" id="RWGY01000045">
    <property type="protein sequence ID" value="TVU07454.1"/>
    <property type="molecule type" value="Genomic_DNA"/>
</dbReference>
<reference evidence="3 4" key="1">
    <citation type="journal article" date="2019" name="Sci. Rep.">
        <title>A high-quality genome of Eragrostis curvula grass provides insights into Poaceae evolution and supports new strategies to enhance forage quality.</title>
        <authorList>
            <person name="Carballo J."/>
            <person name="Santos B.A.C.M."/>
            <person name="Zappacosta D."/>
            <person name="Garbus I."/>
            <person name="Selva J.P."/>
            <person name="Gallo C.A."/>
            <person name="Diaz A."/>
            <person name="Albertini E."/>
            <person name="Caccamo M."/>
            <person name="Echenique V."/>
        </authorList>
    </citation>
    <scope>NUCLEOTIDE SEQUENCE [LARGE SCALE GENOMIC DNA]</scope>
    <source>
        <strain evidence="4">cv. Victoria</strain>
        <tissue evidence="3">Leaf</tissue>
    </source>
</reference>
<feature type="non-terminal residue" evidence="3">
    <location>
        <position position="1"/>
    </location>
</feature>
<dbReference type="InterPro" id="IPR036047">
    <property type="entry name" value="F-box-like_dom_sf"/>
</dbReference>
<dbReference type="OrthoDB" id="693548at2759"/>
<evidence type="ECO:0000313" key="4">
    <source>
        <dbReference type="Proteomes" id="UP000324897"/>
    </source>
</evidence>
<sequence>MRPPSLMNELVEEVLLRLPPDNPASLVRAALVCKRWCCLVSDPAFRCRIREFHRSPPMLGFLCNLLEDDGLTTRFVPVSSSSCLSNAGHRYLQVWNSRHGRVLLYYLRYPCFHLVVWDPIMDTRQELPRPPLPQYTLYPYGWAAAVLCAAYNGDCDHLNCHRGSFVIVLVGNTSKGMLSSVYFSKTGKWSTPSYTEQPGGRVSDKRSSVLVGKALYFLFEHNKEILEYDLPTGEMSILELPCDRCSQLVTLTTMDDGRLAFATMDEQYRLCLWSKDHQGLGWSLTIVIELEKKIPVDASLLLAITPYLVGSTESFGLIFLKVKRDLFTIDLRTGRVTKVYHGSRISVVVPYMSFYTPVLRAPSPEDDQE</sequence>
<dbReference type="Gramene" id="TVU07454">
    <property type="protein sequence ID" value="TVU07454"/>
    <property type="gene ID" value="EJB05_47512"/>
</dbReference>
<feature type="domain" description="F-box" evidence="1">
    <location>
        <begin position="8"/>
        <end position="46"/>
    </location>
</feature>
<accession>A0A5J9T843</accession>
<dbReference type="AlphaFoldDB" id="A0A5J9T843"/>
<dbReference type="Pfam" id="PF00646">
    <property type="entry name" value="F-box"/>
    <property type="match status" value="1"/>
</dbReference>
<comment type="caution">
    <text evidence="3">The sequence shown here is derived from an EMBL/GenBank/DDBJ whole genome shotgun (WGS) entry which is preliminary data.</text>
</comment>
<feature type="domain" description="F-box protein AT5G49610-like beta-propeller" evidence="2">
    <location>
        <begin position="93"/>
        <end position="358"/>
    </location>
</feature>
<protein>
    <submittedName>
        <fullName evidence="3">Uncharacterized protein</fullName>
    </submittedName>
</protein>
<dbReference type="SUPFAM" id="SSF50969">
    <property type="entry name" value="YVTN repeat-like/Quinoprotein amine dehydrogenase"/>
    <property type="match status" value="1"/>
</dbReference>
<dbReference type="SUPFAM" id="SSF81383">
    <property type="entry name" value="F-box domain"/>
    <property type="match status" value="1"/>
</dbReference>
<evidence type="ECO:0000313" key="3">
    <source>
        <dbReference type="EMBL" id="TVU07454.1"/>
    </source>
</evidence>
<dbReference type="PANTHER" id="PTHR32133">
    <property type="entry name" value="OS07G0120400 PROTEIN"/>
    <property type="match status" value="1"/>
</dbReference>
<dbReference type="InterPro" id="IPR011044">
    <property type="entry name" value="Quino_amine_DH_bsu"/>
</dbReference>
<dbReference type="Pfam" id="PF23635">
    <property type="entry name" value="Beta-prop_AT5G49610-like"/>
    <property type="match status" value="1"/>
</dbReference>
<evidence type="ECO:0000259" key="1">
    <source>
        <dbReference type="Pfam" id="PF00646"/>
    </source>
</evidence>
<dbReference type="PANTHER" id="PTHR32133:SF370">
    <property type="entry name" value="F-BOX DOMAIN-CONTAINING PROTEIN"/>
    <property type="match status" value="1"/>
</dbReference>
<dbReference type="InterPro" id="IPR001810">
    <property type="entry name" value="F-box_dom"/>
</dbReference>